<reference evidence="1 2" key="1">
    <citation type="journal article" date="2013" name="Genome Announc.">
        <title>Complete Genome Sequence of Glaciecola psychrophila Strain 170T.</title>
        <authorList>
            <person name="Yin J."/>
            <person name="Chen J."/>
            <person name="Liu G."/>
            <person name="Yu Y."/>
            <person name="Song L."/>
            <person name="Wang X."/>
            <person name="Qu X."/>
        </authorList>
    </citation>
    <scope>NUCLEOTIDE SEQUENCE [LARGE SCALE GENOMIC DNA]</scope>
    <source>
        <strain evidence="1 2">170</strain>
    </source>
</reference>
<protein>
    <submittedName>
        <fullName evidence="1">Uncharacterized protein</fullName>
    </submittedName>
</protein>
<evidence type="ECO:0000313" key="1">
    <source>
        <dbReference type="EMBL" id="AGH42455.1"/>
    </source>
</evidence>
<dbReference type="STRING" id="1129794.C427_0345"/>
<name>M4RG11_9ALTE</name>
<proteinExistence type="predicted"/>
<evidence type="ECO:0000313" key="2">
    <source>
        <dbReference type="Proteomes" id="UP000011864"/>
    </source>
</evidence>
<dbReference type="RefSeq" id="WP_015430291.1">
    <property type="nucleotide sequence ID" value="NC_020514.1"/>
</dbReference>
<dbReference type="EMBL" id="CP003837">
    <property type="protein sequence ID" value="AGH42455.1"/>
    <property type="molecule type" value="Genomic_DNA"/>
</dbReference>
<dbReference type="PATRIC" id="fig|1129794.4.peg.341"/>
<dbReference type="KEGG" id="gps:C427_0345"/>
<dbReference type="AlphaFoldDB" id="M4RG11"/>
<organism evidence="1 2">
    <name type="scientific">Paraglaciecola psychrophila 170</name>
    <dbReference type="NCBI Taxonomy" id="1129794"/>
    <lineage>
        <taxon>Bacteria</taxon>
        <taxon>Pseudomonadati</taxon>
        <taxon>Pseudomonadota</taxon>
        <taxon>Gammaproteobacteria</taxon>
        <taxon>Alteromonadales</taxon>
        <taxon>Alteromonadaceae</taxon>
        <taxon>Paraglaciecola</taxon>
    </lineage>
</organism>
<dbReference type="HOGENOM" id="CLU_3237206_0_0_6"/>
<accession>M4RG11</accession>
<gene>
    <name evidence="1" type="ORF">C427_0345</name>
</gene>
<dbReference type="Proteomes" id="UP000011864">
    <property type="component" value="Chromosome"/>
</dbReference>
<keyword evidence="2" id="KW-1185">Reference proteome</keyword>
<sequence>MAVFIPEILELSVNITNELNDDFEGGYDFGLDDQDDIAYLKPD</sequence>